<dbReference type="Proteomes" id="UP000636888">
    <property type="component" value="Unassembled WGS sequence"/>
</dbReference>
<evidence type="ECO:0000259" key="3">
    <source>
        <dbReference type="PROSITE" id="PS50110"/>
    </source>
</evidence>
<dbReference type="RefSeq" id="WP_199382972.1">
    <property type="nucleotide sequence ID" value="NZ_JAEMHM010000004.1"/>
</dbReference>
<dbReference type="PROSITE" id="PS50110">
    <property type="entry name" value="RESPONSE_REGULATORY"/>
    <property type="match status" value="1"/>
</dbReference>
<keyword evidence="5" id="KW-1185">Reference proteome</keyword>
<keyword evidence="1 2" id="KW-0597">Phosphoprotein</keyword>
<sequence length="122" mass="13352">MERKRMLIADDQIATREALAKFAKLEGYDVVAVTNGVELLETVSRERFDVVITDLVMPGMNGVSAAELIRARGVETPIVALTGLPLHDVQEAYDGFAKIYHKPVNASSLMDDLEALLQPPSN</sequence>
<dbReference type="EMBL" id="JAEMHM010000004">
    <property type="protein sequence ID" value="MBJ6724126.1"/>
    <property type="molecule type" value="Genomic_DNA"/>
</dbReference>
<evidence type="ECO:0000256" key="1">
    <source>
        <dbReference type="ARBA" id="ARBA00022553"/>
    </source>
</evidence>
<dbReference type="PANTHER" id="PTHR44591:SF3">
    <property type="entry name" value="RESPONSE REGULATORY DOMAIN-CONTAINING PROTEIN"/>
    <property type="match status" value="1"/>
</dbReference>
<dbReference type="InterPro" id="IPR011006">
    <property type="entry name" value="CheY-like_superfamily"/>
</dbReference>
<dbReference type="InterPro" id="IPR050595">
    <property type="entry name" value="Bact_response_regulator"/>
</dbReference>
<gene>
    <name evidence="4" type="ORF">JFN93_05345</name>
</gene>
<dbReference type="Gene3D" id="3.40.50.2300">
    <property type="match status" value="1"/>
</dbReference>
<evidence type="ECO:0000313" key="5">
    <source>
        <dbReference type="Proteomes" id="UP000636888"/>
    </source>
</evidence>
<dbReference type="CDD" id="cd17546">
    <property type="entry name" value="REC_hyHK_CKI1_RcsC-like"/>
    <property type="match status" value="1"/>
</dbReference>
<protein>
    <submittedName>
        <fullName evidence="4">Response regulator</fullName>
    </submittedName>
</protein>
<organism evidence="4 5">
    <name type="scientific">Geomesophilobacter sediminis</name>
    <dbReference type="NCBI Taxonomy" id="2798584"/>
    <lineage>
        <taxon>Bacteria</taxon>
        <taxon>Pseudomonadati</taxon>
        <taxon>Thermodesulfobacteriota</taxon>
        <taxon>Desulfuromonadia</taxon>
        <taxon>Geobacterales</taxon>
        <taxon>Geobacteraceae</taxon>
        <taxon>Geomesophilobacter</taxon>
    </lineage>
</organism>
<proteinExistence type="predicted"/>
<reference evidence="4" key="1">
    <citation type="submission" date="2020-12" db="EMBL/GenBank/DDBJ databases">
        <title>Geomonas sp. Red875, isolated from river sediment.</title>
        <authorList>
            <person name="Xu Z."/>
            <person name="Zhang Z."/>
            <person name="Masuda Y."/>
            <person name="Itoh H."/>
            <person name="Senoo K."/>
        </authorList>
    </citation>
    <scope>NUCLEOTIDE SEQUENCE</scope>
    <source>
        <strain evidence="4">Red875</strain>
    </source>
</reference>
<comment type="caution">
    <text evidence="4">The sequence shown here is derived from an EMBL/GenBank/DDBJ whole genome shotgun (WGS) entry which is preliminary data.</text>
</comment>
<dbReference type="Pfam" id="PF00072">
    <property type="entry name" value="Response_reg"/>
    <property type="match status" value="1"/>
</dbReference>
<accession>A0A8J7LY18</accession>
<name>A0A8J7LY18_9BACT</name>
<dbReference type="AlphaFoldDB" id="A0A8J7LY18"/>
<dbReference type="SMART" id="SM00448">
    <property type="entry name" value="REC"/>
    <property type="match status" value="1"/>
</dbReference>
<dbReference type="SUPFAM" id="SSF52172">
    <property type="entry name" value="CheY-like"/>
    <property type="match status" value="1"/>
</dbReference>
<dbReference type="InterPro" id="IPR001789">
    <property type="entry name" value="Sig_transdc_resp-reg_receiver"/>
</dbReference>
<evidence type="ECO:0000256" key="2">
    <source>
        <dbReference type="PROSITE-ProRule" id="PRU00169"/>
    </source>
</evidence>
<feature type="modified residue" description="4-aspartylphosphate" evidence="2">
    <location>
        <position position="54"/>
    </location>
</feature>
<dbReference type="GO" id="GO:0000160">
    <property type="term" value="P:phosphorelay signal transduction system"/>
    <property type="evidence" value="ECO:0007669"/>
    <property type="project" value="InterPro"/>
</dbReference>
<evidence type="ECO:0000313" key="4">
    <source>
        <dbReference type="EMBL" id="MBJ6724126.1"/>
    </source>
</evidence>
<dbReference type="PANTHER" id="PTHR44591">
    <property type="entry name" value="STRESS RESPONSE REGULATOR PROTEIN 1"/>
    <property type="match status" value="1"/>
</dbReference>
<feature type="domain" description="Response regulatory" evidence="3">
    <location>
        <begin position="5"/>
        <end position="117"/>
    </location>
</feature>